<dbReference type="RefSeq" id="WP_090860994.1">
    <property type="nucleotide sequence ID" value="NZ_FMZM01000019.1"/>
</dbReference>
<dbReference type="EMBL" id="FMZM01000019">
    <property type="protein sequence ID" value="SDE30598.1"/>
    <property type="molecule type" value="Genomic_DNA"/>
</dbReference>
<dbReference type="PANTHER" id="PTHR36925">
    <property type="entry name" value="COBALT-PRECORRIN-6A REDUCTASE"/>
    <property type="match status" value="1"/>
</dbReference>
<reference evidence="4 5" key="1">
    <citation type="submission" date="2016-10" db="EMBL/GenBank/DDBJ databases">
        <authorList>
            <person name="de Groot N.N."/>
        </authorList>
    </citation>
    <scope>NUCLEOTIDE SEQUENCE [LARGE SCALE GENOMIC DNA]</scope>
    <source>
        <strain evidence="4 5">CGMCC 4.6858</strain>
    </source>
</reference>
<sequence length="251" mass="26396">MRVLILGGTAEARALAAALVEAGDEVVSSLAGRVARPRLPVGAVRVGGFGGPEALRAHASSYDAVVDATHPFAARISASAAQVDVPLLRLARPGWAPRAGWTLVDTHEEAAAATAALGERPFLTVGRTELHRFVPALGERAVLTRVVDEPELELPPAWTLLRSRGPYELAGERRLMAEHRVDVLVTKDSGGDHTRPKLDAADELGIPVVVVRRPAPPPGVETVSDVAGALSWLQPRRARPGRPAGPADGRG</sequence>
<evidence type="ECO:0000256" key="1">
    <source>
        <dbReference type="ARBA" id="ARBA00004953"/>
    </source>
</evidence>
<evidence type="ECO:0000256" key="2">
    <source>
        <dbReference type="ARBA" id="ARBA00022573"/>
    </source>
</evidence>
<dbReference type="Pfam" id="PF02571">
    <property type="entry name" value="CbiJ"/>
    <property type="match status" value="1"/>
</dbReference>
<proteinExistence type="predicted"/>
<comment type="pathway">
    <text evidence="1">Cofactor biosynthesis; adenosylcobalamin biosynthesis.</text>
</comment>
<keyword evidence="5" id="KW-1185">Reference proteome</keyword>
<dbReference type="UniPathway" id="UPA00148"/>
<evidence type="ECO:0000256" key="3">
    <source>
        <dbReference type="ARBA" id="ARBA00023002"/>
    </source>
</evidence>
<dbReference type="Gene3D" id="3.40.50.2300">
    <property type="match status" value="1"/>
</dbReference>
<dbReference type="OrthoDB" id="5183775at2"/>
<evidence type="ECO:0000313" key="5">
    <source>
        <dbReference type="Proteomes" id="UP000199034"/>
    </source>
</evidence>
<dbReference type="AlphaFoldDB" id="A0A1G7BU09"/>
<dbReference type="STRING" id="1045774.SAMN05421872_11914"/>
<dbReference type="GO" id="GO:0009236">
    <property type="term" value="P:cobalamin biosynthetic process"/>
    <property type="evidence" value="ECO:0007669"/>
    <property type="project" value="UniProtKB-UniPathway"/>
</dbReference>
<dbReference type="PROSITE" id="PS51014">
    <property type="entry name" value="COBK_CBIJ"/>
    <property type="match status" value="1"/>
</dbReference>
<dbReference type="NCBIfam" id="NF005968">
    <property type="entry name" value="PRK08057.1-2"/>
    <property type="match status" value="1"/>
</dbReference>
<name>A0A1G7BU09_9ACTN</name>
<dbReference type="NCBIfam" id="TIGR00715">
    <property type="entry name" value="precor6x_red"/>
    <property type="match status" value="1"/>
</dbReference>
<gene>
    <name evidence="4" type="ORF">SAMN05421872_11914</name>
</gene>
<dbReference type="PANTHER" id="PTHR36925:SF1">
    <property type="entry name" value="COBALT-PRECORRIN-6A REDUCTASE"/>
    <property type="match status" value="1"/>
</dbReference>
<organism evidence="4 5">
    <name type="scientific">Nocardioides lianchengensis</name>
    <dbReference type="NCBI Taxonomy" id="1045774"/>
    <lineage>
        <taxon>Bacteria</taxon>
        <taxon>Bacillati</taxon>
        <taxon>Actinomycetota</taxon>
        <taxon>Actinomycetes</taxon>
        <taxon>Propionibacteriales</taxon>
        <taxon>Nocardioidaceae</taxon>
        <taxon>Nocardioides</taxon>
    </lineage>
</organism>
<dbReference type="GO" id="GO:0016994">
    <property type="term" value="F:precorrin-6A reductase activity"/>
    <property type="evidence" value="ECO:0007669"/>
    <property type="project" value="InterPro"/>
</dbReference>
<protein>
    <submittedName>
        <fullName evidence="4">Precorrin-6A/cobalt-precorrin-6A reductase</fullName>
    </submittedName>
</protein>
<keyword evidence="3" id="KW-0560">Oxidoreductase</keyword>
<evidence type="ECO:0000313" key="4">
    <source>
        <dbReference type="EMBL" id="SDE30598.1"/>
    </source>
</evidence>
<dbReference type="InterPro" id="IPR003723">
    <property type="entry name" value="Precorrin-6x_reduct"/>
</dbReference>
<accession>A0A1G7BU09</accession>
<dbReference type="Proteomes" id="UP000199034">
    <property type="component" value="Unassembled WGS sequence"/>
</dbReference>
<keyword evidence="2" id="KW-0169">Cobalamin biosynthesis</keyword>